<dbReference type="EMBL" id="JBBPBM010000034">
    <property type="protein sequence ID" value="KAK8532468.1"/>
    <property type="molecule type" value="Genomic_DNA"/>
</dbReference>
<name>A0ABR2D999_9ROSI</name>
<proteinExistence type="predicted"/>
<dbReference type="PANTHER" id="PTHR46634:SF3">
    <property type="entry name" value="M REDUCTASE II SUBUNIT GAMMA, PUTATIVE (DUF3741)-RELATED"/>
    <property type="match status" value="1"/>
</dbReference>
<sequence length="93" mass="10454">MVTLVMIVRLMDLKKSLVALILPLPCQEANKWLSERWAMMALMGILKNKCMSGLRRSSSTLGEMIAPSDTKKLGDLKKRKVLRNKNQGDQLPA</sequence>
<reference evidence="1 2" key="1">
    <citation type="journal article" date="2024" name="G3 (Bethesda)">
        <title>Genome assembly of Hibiscus sabdariffa L. provides insights into metabolisms of medicinal natural products.</title>
        <authorList>
            <person name="Kim T."/>
        </authorList>
    </citation>
    <scope>NUCLEOTIDE SEQUENCE [LARGE SCALE GENOMIC DNA]</scope>
    <source>
        <strain evidence="1">TK-2024</strain>
        <tissue evidence="1">Old leaves</tissue>
    </source>
</reference>
<comment type="caution">
    <text evidence="1">The sequence shown here is derived from an EMBL/GenBank/DDBJ whole genome shotgun (WGS) entry which is preliminary data.</text>
</comment>
<protein>
    <submittedName>
        <fullName evidence="1">Uncharacterized protein</fullName>
    </submittedName>
</protein>
<keyword evidence="2" id="KW-1185">Reference proteome</keyword>
<gene>
    <name evidence="1" type="ORF">V6N12_053908</name>
</gene>
<dbReference type="Proteomes" id="UP001472677">
    <property type="component" value="Unassembled WGS sequence"/>
</dbReference>
<accession>A0ABR2D999</accession>
<organism evidence="1 2">
    <name type="scientific">Hibiscus sabdariffa</name>
    <name type="common">roselle</name>
    <dbReference type="NCBI Taxonomy" id="183260"/>
    <lineage>
        <taxon>Eukaryota</taxon>
        <taxon>Viridiplantae</taxon>
        <taxon>Streptophyta</taxon>
        <taxon>Embryophyta</taxon>
        <taxon>Tracheophyta</taxon>
        <taxon>Spermatophyta</taxon>
        <taxon>Magnoliopsida</taxon>
        <taxon>eudicotyledons</taxon>
        <taxon>Gunneridae</taxon>
        <taxon>Pentapetalae</taxon>
        <taxon>rosids</taxon>
        <taxon>malvids</taxon>
        <taxon>Malvales</taxon>
        <taxon>Malvaceae</taxon>
        <taxon>Malvoideae</taxon>
        <taxon>Hibiscus</taxon>
    </lineage>
</organism>
<evidence type="ECO:0000313" key="1">
    <source>
        <dbReference type="EMBL" id="KAK8532468.1"/>
    </source>
</evidence>
<dbReference type="PANTHER" id="PTHR46634">
    <property type="entry name" value="M REDUCTASE II SUBUNIT GAMMA, PUTATIVE (DUF3741)-RELATED"/>
    <property type="match status" value="1"/>
</dbReference>
<evidence type="ECO:0000313" key="2">
    <source>
        <dbReference type="Proteomes" id="UP001472677"/>
    </source>
</evidence>